<organism evidence="1 2">
    <name type="scientific">Capsicum annuum</name>
    <name type="common">Capsicum pepper</name>
    <dbReference type="NCBI Taxonomy" id="4072"/>
    <lineage>
        <taxon>Eukaryota</taxon>
        <taxon>Viridiplantae</taxon>
        <taxon>Streptophyta</taxon>
        <taxon>Embryophyta</taxon>
        <taxon>Tracheophyta</taxon>
        <taxon>Spermatophyta</taxon>
        <taxon>Magnoliopsida</taxon>
        <taxon>eudicotyledons</taxon>
        <taxon>Gunneridae</taxon>
        <taxon>Pentapetalae</taxon>
        <taxon>asterids</taxon>
        <taxon>lamiids</taxon>
        <taxon>Solanales</taxon>
        <taxon>Solanaceae</taxon>
        <taxon>Solanoideae</taxon>
        <taxon>Capsiceae</taxon>
        <taxon>Capsicum</taxon>
    </lineage>
</organism>
<name>A0A2G2YEI0_CAPAN</name>
<evidence type="ECO:0000313" key="1">
    <source>
        <dbReference type="EMBL" id="PHT68162.1"/>
    </source>
</evidence>
<reference evidence="1 2" key="1">
    <citation type="journal article" date="2014" name="Nat. Genet.">
        <title>Genome sequence of the hot pepper provides insights into the evolution of pungency in Capsicum species.</title>
        <authorList>
            <person name="Kim S."/>
            <person name="Park M."/>
            <person name="Yeom S.I."/>
            <person name="Kim Y.M."/>
            <person name="Lee J.M."/>
            <person name="Lee H.A."/>
            <person name="Seo E."/>
            <person name="Choi J."/>
            <person name="Cheong K."/>
            <person name="Kim K.T."/>
            <person name="Jung K."/>
            <person name="Lee G.W."/>
            <person name="Oh S.K."/>
            <person name="Bae C."/>
            <person name="Kim S.B."/>
            <person name="Lee H.Y."/>
            <person name="Kim S.Y."/>
            <person name="Kim M.S."/>
            <person name="Kang B.C."/>
            <person name="Jo Y.D."/>
            <person name="Yang H.B."/>
            <person name="Jeong H.J."/>
            <person name="Kang W.H."/>
            <person name="Kwon J.K."/>
            <person name="Shin C."/>
            <person name="Lim J.Y."/>
            <person name="Park J.H."/>
            <person name="Huh J.H."/>
            <person name="Kim J.S."/>
            <person name="Kim B.D."/>
            <person name="Cohen O."/>
            <person name="Paran I."/>
            <person name="Suh M.C."/>
            <person name="Lee S.B."/>
            <person name="Kim Y.K."/>
            <person name="Shin Y."/>
            <person name="Noh S.J."/>
            <person name="Park J."/>
            <person name="Seo Y.S."/>
            <person name="Kwon S.Y."/>
            <person name="Kim H.A."/>
            <person name="Park J.M."/>
            <person name="Kim H.J."/>
            <person name="Choi S.B."/>
            <person name="Bosland P.W."/>
            <person name="Reeves G."/>
            <person name="Jo S.H."/>
            <person name="Lee B.W."/>
            <person name="Cho H.T."/>
            <person name="Choi H.S."/>
            <person name="Lee M.S."/>
            <person name="Yu Y."/>
            <person name="Do Choi Y."/>
            <person name="Park B.S."/>
            <person name="van Deynze A."/>
            <person name="Ashrafi H."/>
            <person name="Hill T."/>
            <person name="Kim W.T."/>
            <person name="Pai H.S."/>
            <person name="Ahn H.K."/>
            <person name="Yeam I."/>
            <person name="Giovannoni J.J."/>
            <person name="Rose J.K."/>
            <person name="Sorensen I."/>
            <person name="Lee S.J."/>
            <person name="Kim R.W."/>
            <person name="Choi I.Y."/>
            <person name="Choi B.S."/>
            <person name="Lim J.S."/>
            <person name="Lee Y.H."/>
            <person name="Choi D."/>
        </authorList>
    </citation>
    <scope>NUCLEOTIDE SEQUENCE [LARGE SCALE GENOMIC DNA]</scope>
    <source>
        <strain evidence="2">cv. CM334</strain>
    </source>
</reference>
<keyword evidence="2" id="KW-1185">Reference proteome</keyword>
<evidence type="ECO:0000313" key="2">
    <source>
        <dbReference type="Proteomes" id="UP000222542"/>
    </source>
</evidence>
<accession>A0A2G2YEI0</accession>
<comment type="caution">
    <text evidence="1">The sequence shown here is derived from an EMBL/GenBank/DDBJ whole genome shotgun (WGS) entry which is preliminary data.</text>
</comment>
<gene>
    <name evidence="1" type="ORF">T459_27649</name>
</gene>
<dbReference type="Gramene" id="PHT68162">
    <property type="protein sequence ID" value="PHT68162"/>
    <property type="gene ID" value="T459_27649"/>
</dbReference>
<dbReference type="Proteomes" id="UP000222542">
    <property type="component" value="Unassembled WGS sequence"/>
</dbReference>
<dbReference type="AlphaFoldDB" id="A0A2G2YEI0"/>
<dbReference type="EMBL" id="AYRZ02000011">
    <property type="protein sequence ID" value="PHT68162.1"/>
    <property type="molecule type" value="Genomic_DNA"/>
</dbReference>
<proteinExistence type="predicted"/>
<reference evidence="1 2" key="2">
    <citation type="journal article" date="2017" name="Genome Biol.">
        <title>New reference genome sequences of hot pepper reveal the massive evolution of plant disease-resistance genes by retroduplication.</title>
        <authorList>
            <person name="Kim S."/>
            <person name="Park J."/>
            <person name="Yeom S.I."/>
            <person name="Kim Y.M."/>
            <person name="Seo E."/>
            <person name="Kim K.T."/>
            <person name="Kim M.S."/>
            <person name="Lee J.M."/>
            <person name="Cheong K."/>
            <person name="Shin H.S."/>
            <person name="Kim S.B."/>
            <person name="Han K."/>
            <person name="Lee J."/>
            <person name="Park M."/>
            <person name="Lee H.A."/>
            <person name="Lee H.Y."/>
            <person name="Lee Y."/>
            <person name="Oh S."/>
            <person name="Lee J.H."/>
            <person name="Choi E."/>
            <person name="Choi E."/>
            <person name="Lee S.E."/>
            <person name="Jeon J."/>
            <person name="Kim H."/>
            <person name="Choi G."/>
            <person name="Song H."/>
            <person name="Lee J."/>
            <person name="Lee S.C."/>
            <person name="Kwon J.K."/>
            <person name="Lee H.Y."/>
            <person name="Koo N."/>
            <person name="Hong Y."/>
            <person name="Kim R.W."/>
            <person name="Kang W.H."/>
            <person name="Huh J.H."/>
            <person name="Kang B.C."/>
            <person name="Yang T.J."/>
            <person name="Lee Y.H."/>
            <person name="Bennetzen J.L."/>
            <person name="Choi D."/>
        </authorList>
    </citation>
    <scope>NUCLEOTIDE SEQUENCE [LARGE SCALE GENOMIC DNA]</scope>
    <source>
        <strain evidence="2">cv. CM334</strain>
    </source>
</reference>
<sequence>MSYCGSTKFANGRLHWVTTGGGDGYGIMSIDLVDEKWVSVELPPCYKEGDLKFGELGVLGHNLSVLCNNKYMLSPPLCLSNKGEILLVFESALAIYNPKHESMTYPQVTNVDDSIHAELCIESLVCPISENEHLSDSDEYSDE</sequence>
<protein>
    <submittedName>
        <fullName evidence="1">Uncharacterized protein</fullName>
    </submittedName>
</protein>